<evidence type="ECO:0000313" key="1">
    <source>
        <dbReference type="Proteomes" id="UP000695000"/>
    </source>
</evidence>
<proteinExistence type="predicted"/>
<dbReference type="SUPFAM" id="SSF48576">
    <property type="entry name" value="Terpenoid synthases"/>
    <property type="match status" value="1"/>
</dbReference>
<protein>
    <submittedName>
        <fullName evidence="2">Decaprenyl-diphosphate synthase subunit 2-like</fullName>
    </submittedName>
</protein>
<evidence type="ECO:0000313" key="2">
    <source>
        <dbReference type="RefSeq" id="XP_017775495.1"/>
    </source>
</evidence>
<organism evidence="1 2">
    <name type="scientific">Nicrophorus vespilloides</name>
    <name type="common">Boreal carrion beetle</name>
    <dbReference type="NCBI Taxonomy" id="110193"/>
    <lineage>
        <taxon>Eukaryota</taxon>
        <taxon>Metazoa</taxon>
        <taxon>Ecdysozoa</taxon>
        <taxon>Arthropoda</taxon>
        <taxon>Hexapoda</taxon>
        <taxon>Insecta</taxon>
        <taxon>Pterygota</taxon>
        <taxon>Neoptera</taxon>
        <taxon>Endopterygota</taxon>
        <taxon>Coleoptera</taxon>
        <taxon>Polyphaga</taxon>
        <taxon>Staphyliniformia</taxon>
        <taxon>Silphidae</taxon>
        <taxon>Nicrophorinae</taxon>
        <taxon>Nicrophorus</taxon>
    </lineage>
</organism>
<dbReference type="InterPro" id="IPR008949">
    <property type="entry name" value="Isoprenoid_synthase_dom_sf"/>
</dbReference>
<keyword evidence="1" id="KW-1185">Reference proteome</keyword>
<dbReference type="GeneID" id="108561890"/>
<dbReference type="PANTHER" id="PTHR12001">
    <property type="entry name" value="GERANYLGERANYL PYROPHOSPHATE SYNTHASE"/>
    <property type="match status" value="1"/>
</dbReference>
<dbReference type="RefSeq" id="XP_017775495.1">
    <property type="nucleotide sequence ID" value="XM_017920006.1"/>
</dbReference>
<accession>A0ABM1MLP5</accession>
<dbReference type="Gene3D" id="1.10.600.10">
    <property type="entry name" value="Farnesyl Diphosphate Synthase"/>
    <property type="match status" value="1"/>
</dbReference>
<name>A0ABM1MLP5_NICVS</name>
<sequence>MMSSKLFRVTPTYCIIAHRYMQAVHPTKFEISPMHKEKVNRNSIVRQAEKVVGYPTSFLNLRWILNDEAANLAMHLKKLIGTKHPLPKITKNFLFSNDLPSLGLVILLVSKMGGLNPEAEEMDCDRTAGILHGQRVLAEVAEMIRTSFLVHRSLLKVEAGSDEADDLSQGNKIALLTGDYLLSKCFNDLALIRNSDVTDIISTATRDCSESDYVGPFDEKNRAIPAEPNPVFRDAAEYFDENYLDPGPYKVNEILGSPRNEWVLRTVLSSANLLGKSCQAAMILGNHGADLQNAAYQFGKHVALSWQARIDYDDFFANSGGINLVSAPVMLHLEKHPEFYTEIKNGCYNPDGCDYSNIRPIILNGTAVLETQNMCRDYARRASKNLDSFPDGDAKDALKKIINAL</sequence>
<reference evidence="2" key="1">
    <citation type="submission" date="2025-08" db="UniProtKB">
        <authorList>
            <consortium name="RefSeq"/>
        </authorList>
    </citation>
    <scope>IDENTIFICATION</scope>
    <source>
        <tissue evidence="2">Whole Larva</tissue>
    </source>
</reference>
<dbReference type="Proteomes" id="UP000695000">
    <property type="component" value="Unplaced"/>
</dbReference>
<gene>
    <name evidence="2" type="primary">LOC108561890</name>
</gene>
<dbReference type="PANTHER" id="PTHR12001:SF55">
    <property type="entry name" value="ALL TRANS-POLYPRENYL-DIPHOSPHATE SYNTHASE PDSS2"/>
    <property type="match status" value="1"/>
</dbReference>